<dbReference type="EMBL" id="KN650361">
    <property type="protein sequence ID" value="KHN31956.1"/>
    <property type="molecule type" value="Genomic_DNA"/>
</dbReference>
<accession>A0A0B2RC18</accession>
<reference evidence="1" key="1">
    <citation type="submission" date="2014-07" db="EMBL/GenBank/DDBJ databases">
        <title>Identification of a novel salt tolerance gene in wild soybean by whole-genome sequencing.</title>
        <authorList>
            <person name="Lam H.-M."/>
            <person name="Qi X."/>
            <person name="Li M.-W."/>
            <person name="Liu X."/>
            <person name="Xie M."/>
            <person name="Ni M."/>
            <person name="Xu X."/>
        </authorList>
    </citation>
    <scope>NUCLEOTIDE SEQUENCE [LARGE SCALE GENOMIC DNA]</scope>
    <source>
        <tissue evidence="1">Root</tissue>
    </source>
</reference>
<evidence type="ECO:0000313" key="1">
    <source>
        <dbReference type="EMBL" id="KHN31956.1"/>
    </source>
</evidence>
<dbReference type="Proteomes" id="UP000053555">
    <property type="component" value="Unassembled WGS sequence"/>
</dbReference>
<gene>
    <name evidence="1" type="ORF">glysoja_025790</name>
</gene>
<proteinExistence type="predicted"/>
<sequence>MVTMVLRYGMQAKLSQMAFLLSLFIKICLKFEFKILYKLFKLYITIQVKNFIYCLQNI</sequence>
<dbReference type="AlphaFoldDB" id="A0A0B2RC18"/>
<protein>
    <submittedName>
        <fullName evidence="1">Uncharacterized protein</fullName>
    </submittedName>
</protein>
<name>A0A0B2RC18_GLYSO</name>
<organism evidence="1">
    <name type="scientific">Glycine soja</name>
    <name type="common">Wild soybean</name>
    <dbReference type="NCBI Taxonomy" id="3848"/>
    <lineage>
        <taxon>Eukaryota</taxon>
        <taxon>Viridiplantae</taxon>
        <taxon>Streptophyta</taxon>
        <taxon>Embryophyta</taxon>
        <taxon>Tracheophyta</taxon>
        <taxon>Spermatophyta</taxon>
        <taxon>Magnoliopsida</taxon>
        <taxon>eudicotyledons</taxon>
        <taxon>Gunneridae</taxon>
        <taxon>Pentapetalae</taxon>
        <taxon>rosids</taxon>
        <taxon>fabids</taxon>
        <taxon>Fabales</taxon>
        <taxon>Fabaceae</taxon>
        <taxon>Papilionoideae</taxon>
        <taxon>50 kb inversion clade</taxon>
        <taxon>NPAAA clade</taxon>
        <taxon>indigoferoid/millettioid clade</taxon>
        <taxon>Phaseoleae</taxon>
        <taxon>Glycine</taxon>
        <taxon>Glycine subgen. Soja</taxon>
    </lineage>
</organism>